<evidence type="ECO:0000256" key="5">
    <source>
        <dbReference type="ARBA" id="ARBA00022840"/>
    </source>
</evidence>
<comment type="similarity">
    <text evidence="7">Belongs to the class-I aminoacyl-tRNA synthetase family.</text>
</comment>
<keyword evidence="1 7" id="KW-0436">Ligase</keyword>
<evidence type="ECO:0000256" key="7">
    <source>
        <dbReference type="RuleBase" id="RU363037"/>
    </source>
</evidence>
<dbReference type="GO" id="GO:0016874">
    <property type="term" value="F:ligase activity"/>
    <property type="evidence" value="ECO:0007669"/>
    <property type="project" value="UniProtKB-KW"/>
</dbReference>
<evidence type="ECO:0000256" key="3">
    <source>
        <dbReference type="ARBA" id="ARBA00022741"/>
    </source>
</evidence>
<sequence length="285" mass="32233">MIKQNSKVISRIAPTPSGYLHTGNALNFILTYLYTKAQNGTLHLRIDDYDAQRCKDEYIQNIFDTLEFLGINYDFGAKSVSEFWQKFSFTHRMQSYKIALKSLKLNHETYACQCSRNTTNAYKNGIYTKICKDKNLNFAKDKTAIRICIDETSELGAVVASQMGDLILWKKDNTPSYNFASVVDDELLGVNLLVRGADLKECSNAQLYIAKRLNLAFVNANFIHHELISQNSKKLSKSHGAPAINLCQKPQPYYLLAAKSLGLKQTCASSLENLLNEFVINFNLL</sequence>
<dbReference type="InterPro" id="IPR020058">
    <property type="entry name" value="Glu/Gln-tRNA-synth_Ib_cat-dom"/>
</dbReference>
<gene>
    <name evidence="9" type="primary">gluQ</name>
    <name evidence="9" type="ORF">LMG8286_01268</name>
</gene>
<keyword evidence="5 7" id="KW-0067">ATP-binding</keyword>
<dbReference type="PANTHER" id="PTHR43311:SF1">
    <property type="entry name" value="GLUTAMYL-Q TRNA(ASP) SYNTHETASE"/>
    <property type="match status" value="1"/>
</dbReference>
<dbReference type="SUPFAM" id="SSF52374">
    <property type="entry name" value="Nucleotidylyl transferase"/>
    <property type="match status" value="1"/>
</dbReference>
<proteinExistence type="inferred from homology"/>
<dbReference type="InterPro" id="IPR000924">
    <property type="entry name" value="Glu/Gln-tRNA-synth"/>
</dbReference>
<dbReference type="Gene3D" id="3.90.800.10">
    <property type="entry name" value="Glutamyl-tRNA Synthetase, Domain 3"/>
    <property type="match status" value="1"/>
</dbReference>
<dbReference type="EMBL" id="CAJHOE010000003">
    <property type="protein sequence ID" value="CAD7288363.1"/>
    <property type="molecule type" value="Genomic_DNA"/>
</dbReference>
<comment type="caution">
    <text evidence="9">The sequence shown here is derived from an EMBL/GenBank/DDBJ whole genome shotgun (WGS) entry which is preliminary data.</text>
</comment>
<evidence type="ECO:0000259" key="8">
    <source>
        <dbReference type="Pfam" id="PF00749"/>
    </source>
</evidence>
<dbReference type="RefSeq" id="WP_230057026.1">
    <property type="nucleotide sequence ID" value="NZ_CAJHOE010000003.1"/>
</dbReference>
<keyword evidence="4" id="KW-0862">Zinc</keyword>
<dbReference type="EC" id="6.1.1.-" evidence="9"/>
<protein>
    <submittedName>
        <fullName evidence="9">Glutamyl-Q tRNA(Asp) synthetase</fullName>
        <ecNumber evidence="9">6.1.1.-</ecNumber>
    </submittedName>
</protein>
<dbReference type="Pfam" id="PF00749">
    <property type="entry name" value="tRNA-synt_1c"/>
    <property type="match status" value="1"/>
</dbReference>
<evidence type="ECO:0000313" key="9">
    <source>
        <dbReference type="EMBL" id="CAD7288363.1"/>
    </source>
</evidence>
<evidence type="ECO:0000256" key="2">
    <source>
        <dbReference type="ARBA" id="ARBA00022723"/>
    </source>
</evidence>
<dbReference type="PANTHER" id="PTHR43311">
    <property type="entry name" value="GLUTAMATE--TRNA LIGASE"/>
    <property type="match status" value="1"/>
</dbReference>
<reference evidence="9 10" key="1">
    <citation type="submission" date="2020-11" db="EMBL/GenBank/DDBJ databases">
        <authorList>
            <person name="Peeters C."/>
        </authorList>
    </citation>
    <scope>NUCLEOTIDE SEQUENCE [LARGE SCALE GENOMIC DNA]</scope>
    <source>
        <strain evidence="9 10">LMG 8286</strain>
    </source>
</reference>
<evidence type="ECO:0000256" key="6">
    <source>
        <dbReference type="ARBA" id="ARBA00023146"/>
    </source>
</evidence>
<evidence type="ECO:0000256" key="1">
    <source>
        <dbReference type="ARBA" id="ARBA00022598"/>
    </source>
</evidence>
<keyword evidence="6 7" id="KW-0030">Aminoacyl-tRNA synthetase</keyword>
<dbReference type="InterPro" id="IPR049940">
    <property type="entry name" value="GluQ/Sye"/>
</dbReference>
<accession>A0ABM8Q649</accession>
<dbReference type="Proteomes" id="UP000789359">
    <property type="component" value="Unassembled WGS sequence"/>
</dbReference>
<name>A0ABM8Q649_9BACT</name>
<feature type="domain" description="Glutamyl/glutaminyl-tRNA synthetase class Ib catalytic" evidence="8">
    <location>
        <begin position="7"/>
        <end position="241"/>
    </location>
</feature>
<evidence type="ECO:0000313" key="10">
    <source>
        <dbReference type="Proteomes" id="UP000789359"/>
    </source>
</evidence>
<dbReference type="InterPro" id="IPR014729">
    <property type="entry name" value="Rossmann-like_a/b/a_fold"/>
</dbReference>
<evidence type="ECO:0000256" key="4">
    <source>
        <dbReference type="ARBA" id="ARBA00022833"/>
    </source>
</evidence>
<keyword evidence="7" id="KW-0648">Protein biosynthesis</keyword>
<keyword evidence="10" id="KW-1185">Reference proteome</keyword>
<keyword evidence="2" id="KW-0479">Metal-binding</keyword>
<dbReference type="PRINTS" id="PR00987">
    <property type="entry name" value="TRNASYNTHGLU"/>
</dbReference>
<organism evidence="9 10">
    <name type="scientific">Campylobacter suis</name>
    <dbReference type="NCBI Taxonomy" id="2790657"/>
    <lineage>
        <taxon>Bacteria</taxon>
        <taxon>Pseudomonadati</taxon>
        <taxon>Campylobacterota</taxon>
        <taxon>Epsilonproteobacteria</taxon>
        <taxon>Campylobacterales</taxon>
        <taxon>Campylobacteraceae</taxon>
        <taxon>Campylobacter</taxon>
    </lineage>
</organism>
<dbReference type="Gene3D" id="3.40.50.620">
    <property type="entry name" value="HUPs"/>
    <property type="match status" value="1"/>
</dbReference>
<keyword evidence="3 7" id="KW-0547">Nucleotide-binding</keyword>